<name>A0A1V0UZT2_9BACL</name>
<geneLocation type="plasmid" evidence="2">
    <name>pplp3</name>
</geneLocation>
<protein>
    <submittedName>
        <fullName evidence="1">Uncharacterized protein</fullName>
    </submittedName>
</protein>
<reference evidence="1 2" key="1">
    <citation type="submission" date="2017-03" db="EMBL/GenBank/DDBJ databases">
        <title>Paenibacillus larvae genome sequencing.</title>
        <authorList>
            <person name="Dingman D.W."/>
        </authorList>
    </citation>
    <scope>NUCLEOTIDE SEQUENCE [LARGE SCALE GENOMIC DNA]</scope>
    <source>
        <strain evidence="1 2">SAG 10367</strain>
        <plasmid evidence="2">pplp3</plasmid>
    </source>
</reference>
<accession>A0A1V0UZT2</accession>
<proteinExistence type="predicted"/>
<gene>
    <name evidence="1" type="ORF">B7C51_24755</name>
</gene>
<evidence type="ECO:0000313" key="1">
    <source>
        <dbReference type="EMBL" id="ARF70687.1"/>
    </source>
</evidence>
<dbReference type="Proteomes" id="UP000192727">
    <property type="component" value="Plasmid pPLP3"/>
</dbReference>
<dbReference type="EMBL" id="CP020558">
    <property type="protein sequence ID" value="ARF70687.1"/>
    <property type="molecule type" value="Genomic_DNA"/>
</dbReference>
<dbReference type="RefSeq" id="WP_083041668.1">
    <property type="nucleotide sequence ID" value="NZ_CP020558.1"/>
</dbReference>
<sequence length="163" mass="19262">MNMMDMYNEQKRLAEEMLSVIKSINQKLEKKTCKVRLEYNDKNNNKDNIETKKVNSDLELRAEKDIQNLLSEFQLKVIVPINKYDRTVSYMYQPINKNQIKYEYDEKKGVIKATYKITTDILPTKSYVGIAKCMETDSFSEVIGKAIALFRMFNKEVPEIYFK</sequence>
<dbReference type="AlphaFoldDB" id="A0A1V0UZT2"/>
<evidence type="ECO:0000313" key="2">
    <source>
        <dbReference type="Proteomes" id="UP000192727"/>
    </source>
</evidence>
<organism evidence="1 2">
    <name type="scientific">Paenibacillus larvae subsp. pulvifaciens</name>
    <dbReference type="NCBI Taxonomy" id="1477"/>
    <lineage>
        <taxon>Bacteria</taxon>
        <taxon>Bacillati</taxon>
        <taxon>Bacillota</taxon>
        <taxon>Bacilli</taxon>
        <taxon>Bacillales</taxon>
        <taxon>Paenibacillaceae</taxon>
        <taxon>Paenibacillus</taxon>
    </lineage>
</organism>
<keyword evidence="1" id="KW-0614">Plasmid</keyword>